<keyword evidence="2" id="KW-1185">Reference proteome</keyword>
<name>A0A074JNB7_9RHOB</name>
<comment type="caution">
    <text evidence="1">The sequence shown here is derived from an EMBL/GenBank/DDBJ whole genome shotgun (WGS) entry which is preliminary data.</text>
</comment>
<proteinExistence type="predicted"/>
<protein>
    <submittedName>
        <fullName evidence="1">Uncharacterized protein</fullName>
    </submittedName>
</protein>
<dbReference type="EMBL" id="AUNB01000040">
    <property type="protein sequence ID" value="KEO57435.1"/>
    <property type="molecule type" value="Genomic_DNA"/>
</dbReference>
<organism evidence="1 2">
    <name type="scientific">Thioclava indica</name>
    <dbReference type="NCBI Taxonomy" id="1353528"/>
    <lineage>
        <taxon>Bacteria</taxon>
        <taxon>Pseudomonadati</taxon>
        <taxon>Pseudomonadota</taxon>
        <taxon>Alphaproteobacteria</taxon>
        <taxon>Rhodobacterales</taxon>
        <taxon>Paracoccaceae</taxon>
        <taxon>Thioclava</taxon>
    </lineage>
</organism>
<evidence type="ECO:0000313" key="2">
    <source>
        <dbReference type="Proteomes" id="UP000027471"/>
    </source>
</evidence>
<dbReference type="AlphaFoldDB" id="A0A074JNB7"/>
<reference evidence="1 2" key="1">
    <citation type="journal article" date="2015" name="Antonie Van Leeuwenhoek">
        <title>Thioclava indica sp. nov., isolated from surface seawater of the Indian Ocean.</title>
        <authorList>
            <person name="Liu Y."/>
            <person name="Lai Q."/>
            <person name="Du J."/>
            <person name="Xu H."/>
            <person name="Jiang L."/>
            <person name="Shao Z."/>
        </authorList>
    </citation>
    <scope>NUCLEOTIDE SEQUENCE [LARGE SCALE GENOMIC DNA]</scope>
    <source>
        <strain evidence="1 2">DT23-4</strain>
    </source>
</reference>
<dbReference type="Proteomes" id="UP000027471">
    <property type="component" value="Unassembled WGS sequence"/>
</dbReference>
<dbReference type="STRING" id="1353528.DT23_05030"/>
<accession>A0A074JNB7</accession>
<gene>
    <name evidence="1" type="ORF">DT23_05030</name>
</gene>
<sequence length="52" mass="5808">MRADVATCHDSVSGRSWQGALCDFIHLVYHRAIAVFSMGLLAATGRIWKKEM</sequence>
<evidence type="ECO:0000313" key="1">
    <source>
        <dbReference type="EMBL" id="KEO57435.1"/>
    </source>
</evidence>